<dbReference type="PANTHER" id="PTHR14202">
    <property type="entry name" value="60 KDA RIBONUCLEOPROTEIN SSA/RO"/>
    <property type="match status" value="1"/>
</dbReference>
<sequence>MSRFNTRTARPAATSPVTTTGQTTRTHEGGTGHLRDARSELYLLAVSNMVATDTFYEDGKARDDRYERLIHQLAVEDPAWTAGLLGWLRGEGNLRSAALVGAAEFTKARLDADAGDSGLGDQMTIEQQDSGWNRRVINSVLQRADEPGELLGYWTSKYGRRLPKPVKRGIADAVQRLYTERSLLKYDTDSKGYRFGDVLELVHAAPAVDKPWQGDLFKHALDRRHGRDEEIPESLAMARHRAHMMKAPADVRRSLLSEDTDCLAKAGMTWEALAGWLQGPMDKEAWEAIIPSMGYMALLRNLRNFDEAGVSDDVAETVARTLADPEQIARSRQLPIRFHSAYRAAPSLRWGHALEKALTASLANIPRVGGRTLVLVDTSSSMEDAFSKDGTVMRWDAAALFGIALGQRCAQADVISFSSARYYMHDAPGAKTKAFPLQRGESLLRAVGRWKDGGWFLGGGTDTAAALRKEFHSHDRVVIVTDEQAGYDYLEVDRSIPPTTPLYTWNLAGYEAGHAPSGRGQRHTFGGLTDAAFRTIPLLEAGRDTAWPWMNRAA</sequence>
<dbReference type="InterPro" id="IPR008858">
    <property type="entry name" value="TROVE_dom"/>
</dbReference>
<dbReference type="EMBL" id="JALDAY010000015">
    <property type="protein sequence ID" value="MCI3277602.1"/>
    <property type="molecule type" value="Genomic_DNA"/>
</dbReference>
<dbReference type="InterPro" id="IPR036465">
    <property type="entry name" value="vWFA_dom_sf"/>
</dbReference>
<evidence type="ECO:0000256" key="6">
    <source>
        <dbReference type="ARBA" id="ARBA00023274"/>
    </source>
</evidence>
<dbReference type="Proteomes" id="UP001165269">
    <property type="component" value="Unassembled WGS sequence"/>
</dbReference>
<proteinExistence type="inferred from homology"/>
<gene>
    <name evidence="9" type="ORF">MQP27_41690</name>
</gene>
<feature type="domain" description="TROVE" evidence="8">
    <location>
        <begin position="24"/>
        <end position="370"/>
    </location>
</feature>
<dbReference type="RefSeq" id="WP_242775437.1">
    <property type="nucleotide sequence ID" value="NZ_JALDAY010000015.1"/>
</dbReference>
<accession>A0ABS9YK22</accession>
<evidence type="ECO:0000256" key="3">
    <source>
        <dbReference type="ARBA" id="ARBA00022490"/>
    </source>
</evidence>
<evidence type="ECO:0000313" key="10">
    <source>
        <dbReference type="Proteomes" id="UP001165269"/>
    </source>
</evidence>
<dbReference type="Pfam" id="PF05731">
    <property type="entry name" value="TROVE"/>
    <property type="match status" value="1"/>
</dbReference>
<dbReference type="SUPFAM" id="SSF53300">
    <property type="entry name" value="vWA-like"/>
    <property type="match status" value="1"/>
</dbReference>
<evidence type="ECO:0000256" key="4">
    <source>
        <dbReference type="ARBA" id="ARBA00022723"/>
    </source>
</evidence>
<dbReference type="InterPro" id="IPR037214">
    <property type="entry name" value="TROVE_dom_sf"/>
</dbReference>
<dbReference type="InterPro" id="IPR040322">
    <property type="entry name" value="TROVE2"/>
</dbReference>
<dbReference type="PANTHER" id="PTHR14202:SF0">
    <property type="entry name" value="RNA-BINDING PROTEIN RO60"/>
    <property type="match status" value="1"/>
</dbReference>
<evidence type="ECO:0000256" key="7">
    <source>
        <dbReference type="SAM" id="MobiDB-lite"/>
    </source>
</evidence>
<evidence type="ECO:0000259" key="8">
    <source>
        <dbReference type="PROSITE" id="PS50988"/>
    </source>
</evidence>
<comment type="similarity">
    <text evidence="2">Belongs to the Ro 60 kDa family.</text>
</comment>
<keyword evidence="6" id="KW-0687">Ribonucleoprotein</keyword>
<evidence type="ECO:0000256" key="5">
    <source>
        <dbReference type="ARBA" id="ARBA00022884"/>
    </source>
</evidence>
<comment type="subcellular location">
    <subcellularLocation>
        <location evidence="1">Cytoplasm</location>
    </subcellularLocation>
</comment>
<keyword evidence="10" id="KW-1185">Reference proteome</keyword>
<evidence type="ECO:0000256" key="2">
    <source>
        <dbReference type="ARBA" id="ARBA00007814"/>
    </source>
</evidence>
<evidence type="ECO:0000313" key="9">
    <source>
        <dbReference type="EMBL" id="MCI3277602.1"/>
    </source>
</evidence>
<keyword evidence="5" id="KW-0694">RNA-binding</keyword>
<dbReference type="SUPFAM" id="SSF140864">
    <property type="entry name" value="TROVE domain-like"/>
    <property type="match status" value="1"/>
</dbReference>
<feature type="compositionally biased region" description="Low complexity" evidence="7">
    <location>
        <begin position="14"/>
        <end position="24"/>
    </location>
</feature>
<comment type="caution">
    <text evidence="9">The sequence shown here is derived from an EMBL/GenBank/DDBJ whole genome shotgun (WGS) entry which is preliminary data.</text>
</comment>
<dbReference type="PROSITE" id="PS50988">
    <property type="entry name" value="TROVE"/>
    <property type="match status" value="1"/>
</dbReference>
<evidence type="ECO:0000256" key="1">
    <source>
        <dbReference type="ARBA" id="ARBA00004496"/>
    </source>
</evidence>
<keyword evidence="3" id="KW-0963">Cytoplasm</keyword>
<feature type="region of interest" description="Disordered" evidence="7">
    <location>
        <begin position="1"/>
        <end position="32"/>
    </location>
</feature>
<protein>
    <submittedName>
        <fullName evidence="9">TROVE domain-containing protein</fullName>
    </submittedName>
</protein>
<keyword evidence="4" id="KW-0479">Metal-binding</keyword>
<organism evidence="9 10">
    <name type="scientific">Streptomyces cylindrosporus</name>
    <dbReference type="NCBI Taxonomy" id="2927583"/>
    <lineage>
        <taxon>Bacteria</taxon>
        <taxon>Bacillati</taxon>
        <taxon>Actinomycetota</taxon>
        <taxon>Actinomycetes</taxon>
        <taxon>Kitasatosporales</taxon>
        <taxon>Streptomycetaceae</taxon>
        <taxon>Streptomyces</taxon>
    </lineage>
</organism>
<name>A0ABS9YK22_9ACTN</name>
<reference evidence="9" key="1">
    <citation type="submission" date="2022-03" db="EMBL/GenBank/DDBJ databases">
        <title>Streptomyces 7R015 and 7R016 isolated from Barleria lupulina in Thailand.</title>
        <authorList>
            <person name="Kanchanasin P."/>
            <person name="Phongsopitanun W."/>
            <person name="Tanasupawat S."/>
        </authorList>
    </citation>
    <scope>NUCLEOTIDE SEQUENCE</scope>
    <source>
        <strain evidence="9">7R015</strain>
    </source>
</reference>
<dbReference type="Gene3D" id="3.40.50.410">
    <property type="entry name" value="von Willebrand factor, type A domain"/>
    <property type="match status" value="1"/>
</dbReference>